<dbReference type="GO" id="GO:0019441">
    <property type="term" value="P:L-tryptophan catabolic process to kynurenine"/>
    <property type="evidence" value="ECO:0007669"/>
    <property type="project" value="TreeGrafter"/>
</dbReference>
<evidence type="ECO:0008006" key="7">
    <source>
        <dbReference type="Google" id="ProtNLM"/>
    </source>
</evidence>
<feature type="transmembrane region" description="Helical" evidence="4">
    <location>
        <begin position="122"/>
        <end position="144"/>
    </location>
</feature>
<accession>A0AAV2SDF5</accession>
<dbReference type="EMBL" id="CAXKWB010064581">
    <property type="protein sequence ID" value="CAL4187850.1"/>
    <property type="molecule type" value="Genomic_DNA"/>
</dbReference>
<dbReference type="AlphaFoldDB" id="A0AAV2SDF5"/>
<dbReference type="InterPro" id="IPR015424">
    <property type="entry name" value="PyrdxlP-dep_Trfase"/>
</dbReference>
<gene>
    <name evidence="5" type="ORF">MNOR_LOCUS36231</name>
</gene>
<evidence type="ECO:0000256" key="3">
    <source>
        <dbReference type="ARBA" id="ARBA00022898"/>
    </source>
</evidence>
<sequence>MFFPLGFCTDFEKQSFLSHKTRIAVLISNSVDVNTDFSVISCFRKTINDIYIVCRQDLIIDGKCHVAPATPPPPLGGDPPHDFHVDPTNPNDTLQKSNQGTLLPNTDIHYGICVAINAIATIQMYLALSGYIYSSVISGLLVIGTFRNYGSSLTQFYLWMAGLFLLCTYKYLNSGPGCIGGAYVNKRHNNRNVSNLKGWWSNREDTRFQMRTECDAANGVDSFRLCNPPPFLVALVMASLEIFDEVGMEAIRSKQFLLTGYLELLLKTYFSGGTNSKSPTATIITPESTDDRGSQLSIIFSVALHQVHKILEKKGVVCDVRLPSVMRLAPAPLYNSFTDVHRLIDTLQETFKSINTVTENGIKENNL</sequence>
<evidence type="ECO:0000313" key="6">
    <source>
        <dbReference type="Proteomes" id="UP001497623"/>
    </source>
</evidence>
<dbReference type="GO" id="GO:0030170">
    <property type="term" value="F:pyridoxal phosphate binding"/>
    <property type="evidence" value="ECO:0007669"/>
    <property type="project" value="InterPro"/>
</dbReference>
<protein>
    <recommendedName>
        <fullName evidence="7">Kynureninase</fullName>
    </recommendedName>
</protein>
<keyword evidence="1" id="KW-0662">Pyridine nucleotide biosynthesis</keyword>
<organism evidence="5 6">
    <name type="scientific">Meganyctiphanes norvegica</name>
    <name type="common">Northern krill</name>
    <name type="synonym">Thysanopoda norvegica</name>
    <dbReference type="NCBI Taxonomy" id="48144"/>
    <lineage>
        <taxon>Eukaryota</taxon>
        <taxon>Metazoa</taxon>
        <taxon>Ecdysozoa</taxon>
        <taxon>Arthropoda</taxon>
        <taxon>Crustacea</taxon>
        <taxon>Multicrustacea</taxon>
        <taxon>Malacostraca</taxon>
        <taxon>Eumalacostraca</taxon>
        <taxon>Eucarida</taxon>
        <taxon>Euphausiacea</taxon>
        <taxon>Euphausiidae</taxon>
        <taxon>Meganyctiphanes</taxon>
    </lineage>
</organism>
<reference evidence="5 6" key="1">
    <citation type="submission" date="2024-05" db="EMBL/GenBank/DDBJ databases">
        <authorList>
            <person name="Wallberg A."/>
        </authorList>
    </citation>
    <scope>NUCLEOTIDE SEQUENCE [LARGE SCALE GENOMIC DNA]</scope>
</reference>
<evidence type="ECO:0000256" key="1">
    <source>
        <dbReference type="ARBA" id="ARBA00022642"/>
    </source>
</evidence>
<keyword evidence="4" id="KW-0472">Membrane</keyword>
<dbReference type="GO" id="GO:0005737">
    <property type="term" value="C:cytoplasm"/>
    <property type="evidence" value="ECO:0007669"/>
    <property type="project" value="InterPro"/>
</dbReference>
<dbReference type="InterPro" id="IPR015422">
    <property type="entry name" value="PyrdxlP-dep_Trfase_small"/>
</dbReference>
<feature type="transmembrane region" description="Helical" evidence="4">
    <location>
        <begin position="156"/>
        <end position="172"/>
    </location>
</feature>
<dbReference type="Gene3D" id="3.40.640.10">
    <property type="entry name" value="Type I PLP-dependent aspartate aminotransferase-like (Major domain)"/>
    <property type="match status" value="1"/>
</dbReference>
<dbReference type="GO" id="GO:0009435">
    <property type="term" value="P:NAD+ biosynthetic process"/>
    <property type="evidence" value="ECO:0007669"/>
    <property type="project" value="InterPro"/>
</dbReference>
<dbReference type="InterPro" id="IPR010111">
    <property type="entry name" value="Kynureninase"/>
</dbReference>
<dbReference type="Proteomes" id="UP001497623">
    <property type="component" value="Unassembled WGS sequence"/>
</dbReference>
<dbReference type="Pfam" id="PF22580">
    <property type="entry name" value="KYNU_C"/>
    <property type="match status" value="1"/>
</dbReference>
<keyword evidence="4" id="KW-1133">Transmembrane helix</keyword>
<name>A0AAV2SDF5_MEGNR</name>
<keyword evidence="6" id="KW-1185">Reference proteome</keyword>
<dbReference type="GO" id="GO:0030429">
    <property type="term" value="F:kynureninase activity"/>
    <property type="evidence" value="ECO:0007669"/>
    <property type="project" value="InterPro"/>
</dbReference>
<dbReference type="GO" id="GO:0043420">
    <property type="term" value="P:anthranilate metabolic process"/>
    <property type="evidence" value="ECO:0007669"/>
    <property type="project" value="TreeGrafter"/>
</dbReference>
<keyword evidence="4" id="KW-0812">Transmembrane</keyword>
<comment type="caution">
    <text evidence="5">The sequence shown here is derived from an EMBL/GenBank/DDBJ whole genome shotgun (WGS) entry which is preliminary data.</text>
</comment>
<keyword evidence="3" id="KW-0663">Pyridoxal phosphate</keyword>
<evidence type="ECO:0000256" key="2">
    <source>
        <dbReference type="ARBA" id="ARBA00022801"/>
    </source>
</evidence>
<dbReference type="SUPFAM" id="SSF53383">
    <property type="entry name" value="PLP-dependent transferases"/>
    <property type="match status" value="1"/>
</dbReference>
<dbReference type="InterPro" id="IPR015421">
    <property type="entry name" value="PyrdxlP-dep_Trfase_major"/>
</dbReference>
<evidence type="ECO:0000256" key="4">
    <source>
        <dbReference type="SAM" id="Phobius"/>
    </source>
</evidence>
<dbReference type="PANTHER" id="PTHR14084:SF0">
    <property type="entry name" value="KYNURENINASE"/>
    <property type="match status" value="1"/>
</dbReference>
<evidence type="ECO:0000313" key="5">
    <source>
        <dbReference type="EMBL" id="CAL4187850.1"/>
    </source>
</evidence>
<dbReference type="Gene3D" id="3.90.1150.10">
    <property type="entry name" value="Aspartate Aminotransferase, domain 1"/>
    <property type="match status" value="1"/>
</dbReference>
<proteinExistence type="predicted"/>
<dbReference type="PANTHER" id="PTHR14084">
    <property type="entry name" value="KYNURENINASE"/>
    <property type="match status" value="1"/>
</dbReference>
<keyword evidence="2" id="KW-0378">Hydrolase</keyword>